<sequence length="95" mass="11273">MPLMVCASTNNDEQRNYDLKNFTSNYHKYNIGDIAHDINFTPDYEIKAWRIRHLPMPKAGAFWSYMDGTYVMLRKSDRRIISAKSSDIFYPRMID</sequence>
<evidence type="ECO:0000313" key="1">
    <source>
        <dbReference type="EMBL" id="OAT32413.1"/>
    </source>
</evidence>
<dbReference type="Proteomes" id="UP000078410">
    <property type="component" value="Unassembled WGS sequence"/>
</dbReference>
<accession>A0A1B7IRK8</accession>
<dbReference type="RefSeq" id="WP_064558554.1">
    <property type="nucleotide sequence ID" value="NZ_LXER01000015.1"/>
</dbReference>
<protein>
    <submittedName>
        <fullName evidence="1">YohN family protein</fullName>
    </submittedName>
</protein>
<organism evidence="1 2">
    <name type="scientific">Buttiauxella brennerae ATCC 51605</name>
    <dbReference type="NCBI Taxonomy" id="1354251"/>
    <lineage>
        <taxon>Bacteria</taxon>
        <taxon>Pseudomonadati</taxon>
        <taxon>Pseudomonadota</taxon>
        <taxon>Gammaproteobacteria</taxon>
        <taxon>Enterobacterales</taxon>
        <taxon>Enterobacteriaceae</taxon>
        <taxon>Buttiauxella</taxon>
    </lineage>
</organism>
<dbReference type="Gene3D" id="3.10.450.160">
    <property type="entry name" value="inner membrane protein cigr"/>
    <property type="match status" value="1"/>
</dbReference>
<dbReference type="AlphaFoldDB" id="A0A1B7IRK8"/>
<reference evidence="1 2" key="1">
    <citation type="submission" date="2016-04" db="EMBL/GenBank/DDBJ databases">
        <title>ATOL: Assembling a taxonomically balanced genome-scale reconstruction of the evolutionary history of the Enterobacteriaceae.</title>
        <authorList>
            <person name="Plunkett G.III."/>
            <person name="Neeno-Eckwall E.C."/>
            <person name="Glasner J.D."/>
            <person name="Perna N.T."/>
        </authorList>
    </citation>
    <scope>NUCLEOTIDE SEQUENCE [LARGE SCALE GENOMIC DNA]</scope>
    <source>
        <strain evidence="1 2">ATCC 51605</strain>
    </source>
</reference>
<comment type="caution">
    <text evidence="1">The sequence shown here is derived from an EMBL/GenBank/DDBJ whole genome shotgun (WGS) entry which is preliminary data.</text>
</comment>
<dbReference type="OrthoDB" id="6538939at2"/>
<keyword evidence="2" id="KW-1185">Reference proteome</keyword>
<proteinExistence type="predicted"/>
<dbReference type="EMBL" id="LXER01000015">
    <property type="protein sequence ID" value="OAT32413.1"/>
    <property type="molecule type" value="Genomic_DNA"/>
</dbReference>
<gene>
    <name evidence="1" type="ORF">M975_1548</name>
</gene>
<dbReference type="Pfam" id="PF11776">
    <property type="entry name" value="RcnB"/>
    <property type="match status" value="1"/>
</dbReference>
<name>A0A1B7IRK8_9ENTR</name>
<dbReference type="PATRIC" id="fig|1354251.4.peg.1599"/>
<dbReference type="InterPro" id="IPR024572">
    <property type="entry name" value="RcnB"/>
</dbReference>
<evidence type="ECO:0000313" key="2">
    <source>
        <dbReference type="Proteomes" id="UP000078410"/>
    </source>
</evidence>